<evidence type="ECO:0000256" key="5">
    <source>
        <dbReference type="ARBA" id="ARBA00022723"/>
    </source>
</evidence>
<dbReference type="Gene3D" id="2.170.260.10">
    <property type="entry name" value="paz domain"/>
    <property type="match status" value="1"/>
</dbReference>
<feature type="domain" description="Helicase ATP-binding" evidence="22">
    <location>
        <begin position="53"/>
        <end position="229"/>
    </location>
</feature>
<feature type="domain" description="Helicase C-terminal" evidence="23">
    <location>
        <begin position="393"/>
        <end position="545"/>
    </location>
</feature>
<dbReference type="Pfam" id="PF00035">
    <property type="entry name" value="dsrm"/>
    <property type="match status" value="1"/>
</dbReference>
<keyword evidence="4" id="KW-0540">Nuclease</keyword>
<sequence length="1643" mass="185235">MSDGEAACDAGDALSGGSTSSASCAAFLEESSLETQKTKKDPRNIARKYQLELCKKALEENIIVYLETGGGKTHIAVLLIHELGHLIRSPLRSVCVFLAPTVALVHQQAKVIEDSTDFKVGIYYGNSKHLESYGDWANEIEKNEVLVMTPQILLRNLSHGLIEMEYIALLIFDECHHAQTKTSHPYAQIMKVFYKKKDGKFPRIFGMTASPVIGKGSSNEANLPKSINSLENILDAKIYSVEDKDELEKFVASPVIKIYPYGPLAKDMASVFDSYCNKLEEIKGQCVSEIGKKVHDLQSIRSTKKVLWKMHENMICCLEKLGLCGAFQACQILQSSDHSEWEDSIGEERAICDSYLAQAAHIFPADCKRDGISSDLSHVEDLKEPIFSAKFLCLIGILSNFRVQPNMKCVVFVNRIVTARSLSCILQDLKFLTSWKCDLLVGVHSGLKSMSRRNMNSILQKFQTGELNLLVATKVGEEGLDIQTCCLVIRLDLPDTVASFIQSRGRARMPQSEYVFLVDRGNQKELDLIDNFKRDEYRINLEISSRTSDETFDSPEERVYKVDTSGASISCGYSISLLYHYCSKLSHDEYFDPKPQFFFYDEIGGTVCHIILPSNTPLHQIVGTPQSSTEAAKKDTCLKAIEQLHKLGALNDFLLPEQGDMEESVVVSPAFESCGDEGSRGELHEMLVPAVLRGSWTNLENLVQLESFYIEFCPVPEDRTYKKFGLFVKAALPREAERMEVDLHLAHGRRVKTRLISLGLQAFNKDEIVQAQNFQEMFLKVILDRSEFVHEFVSLGEDGICKSSQTFYLLLPIVLQNCEKGMMVDWEIVRRCLSSPIFRSPADAVDKEILPLDPYLQLANGCTSISDIEHSLVYAAYKKKFYFITNIVTDKNGYSQYKGSNAMSHMDHLFSTFGIRLKYPRQFLLQAKPLFSLRNLLHNRREEESESQELDEYFIDLAPELCELKIICFSKDIGSSISLLPSIMHRLENLLVAIELKRLLSASFPEAAAITANRVLEALTSEKCQERFSLERLETLGDSFLKFAVSRHLFLLYDTFDEGELTRKRSNAVNNSNLFKLACRRNLQVYIRDQAFDPTQFFALGRPCPRICTKESEGSIHGQYGGHAEGQANASEVRCSKGHHWLYKKTIADVVEALIGAFIVDSGFKAAMAFLRWIGIKVDFEASQVIKVCLASSRDIQLAASMDIDAPVKNLSKFQFHHKGLLLQAFVHPSYNKHGGGCYQRLEFLGDAVLDYLITSYLYSAYPKLKPGHLTDLRSALVNNRAFANIAIDQSFHKFLICDSSGLWKAIKEYVEFVKTPPVERDTLEEPKCPKVLGDLVESFFGAILLERGFDLNYTWKLMLSFLDPIMNLSNVQLNPVRELQELCQSRGWDLQFPTLKKGRMFLVEAKMNGKDIDVCASSSNLSRKEAVRIASEKIFEKLKDRGYTLKSGHLEEILRSSRKMEPKLIGYDECLIDVTVDVPQPDNLMVQGHSGRNLDPKTSSINQMNNMHRSCFESEQPSFPSELIQGQPSDTVADPRSDRDSQNTGQAVCVSARSRLYEICTANRWRAPFFECCHEEGESHLKFFTYKVVLEIEAVASFTLECWGAPHSRKKAAADHAAEGALKYLEQDGYLLESEITQKVSA</sequence>
<evidence type="ECO:0000256" key="3">
    <source>
        <dbReference type="ARBA" id="ARBA00004123"/>
    </source>
</evidence>
<dbReference type="Pfam" id="PF03368">
    <property type="entry name" value="Dicer_dimer"/>
    <property type="match status" value="1"/>
</dbReference>
<keyword evidence="11" id="KW-0067">ATP-binding</keyword>
<accession>A0A2P2K9K7</accession>
<dbReference type="PANTHER" id="PTHR14950">
    <property type="entry name" value="DICER-RELATED"/>
    <property type="match status" value="1"/>
</dbReference>
<dbReference type="InterPro" id="IPR011545">
    <property type="entry name" value="DEAD/DEAH_box_helicase_dom"/>
</dbReference>
<keyword evidence="14" id="KW-0943">RNA-mediated gene silencing</keyword>
<dbReference type="SMART" id="SM00358">
    <property type="entry name" value="DSRM"/>
    <property type="match status" value="2"/>
</dbReference>
<dbReference type="InterPro" id="IPR003100">
    <property type="entry name" value="PAZ_dom"/>
</dbReference>
<keyword evidence="6" id="KW-0677">Repeat</keyword>
<dbReference type="FunFam" id="3.30.160.380:FF:000001">
    <property type="entry name" value="Endoribonuclease dicer-like 1"/>
    <property type="match status" value="1"/>
</dbReference>
<evidence type="ECO:0000256" key="17">
    <source>
        <dbReference type="PROSITE-ProRule" id="PRU00657"/>
    </source>
</evidence>
<dbReference type="CDD" id="cd18034">
    <property type="entry name" value="DEXHc_dicer"/>
    <property type="match status" value="1"/>
</dbReference>
<dbReference type="Gene3D" id="1.10.1520.10">
    <property type="entry name" value="Ribonuclease III domain"/>
    <property type="match status" value="2"/>
</dbReference>
<evidence type="ECO:0000259" key="22">
    <source>
        <dbReference type="PROSITE" id="PS51192"/>
    </source>
</evidence>
<keyword evidence="5" id="KW-0479">Metal-binding</keyword>
<comment type="cofactor">
    <cofactor evidence="1">
        <name>Mn(2+)</name>
        <dbReference type="ChEBI" id="CHEBI:29035"/>
    </cofactor>
</comment>
<dbReference type="InterPro" id="IPR001650">
    <property type="entry name" value="Helicase_C-like"/>
</dbReference>
<evidence type="ECO:0000256" key="9">
    <source>
        <dbReference type="ARBA" id="ARBA00022801"/>
    </source>
</evidence>
<evidence type="ECO:0000256" key="8">
    <source>
        <dbReference type="ARBA" id="ARBA00022759"/>
    </source>
</evidence>
<keyword evidence="13 17" id="KW-0694">RNA-binding</keyword>
<feature type="domain" description="DRBM" evidence="19">
    <location>
        <begin position="1375"/>
        <end position="1441"/>
    </location>
</feature>
<evidence type="ECO:0000256" key="2">
    <source>
        <dbReference type="ARBA" id="ARBA00001946"/>
    </source>
</evidence>
<evidence type="ECO:0000256" key="7">
    <source>
        <dbReference type="ARBA" id="ARBA00022741"/>
    </source>
</evidence>
<feature type="domain" description="RNase III" evidence="20">
    <location>
        <begin position="983"/>
        <end position="1163"/>
    </location>
</feature>
<feature type="domain" description="PAZ" evidence="21">
    <location>
        <begin position="854"/>
        <end position="966"/>
    </location>
</feature>
<dbReference type="SUPFAM" id="SSF54768">
    <property type="entry name" value="dsRNA-binding domain-like"/>
    <property type="match status" value="2"/>
</dbReference>
<dbReference type="InterPro" id="IPR027417">
    <property type="entry name" value="P-loop_NTPase"/>
</dbReference>
<dbReference type="PROSITE" id="PS50142">
    <property type="entry name" value="RNASE_3_2"/>
    <property type="match status" value="2"/>
</dbReference>
<dbReference type="GO" id="GO:0004386">
    <property type="term" value="F:helicase activity"/>
    <property type="evidence" value="ECO:0007669"/>
    <property type="project" value="UniProtKB-KW"/>
</dbReference>
<keyword evidence="15" id="KW-0539">Nucleus</keyword>
<dbReference type="SUPFAM" id="SSF52540">
    <property type="entry name" value="P-loop containing nucleoside triphosphate hydrolases"/>
    <property type="match status" value="1"/>
</dbReference>
<dbReference type="PROSITE" id="PS50821">
    <property type="entry name" value="PAZ"/>
    <property type="match status" value="1"/>
</dbReference>
<dbReference type="SMART" id="SM00490">
    <property type="entry name" value="HELICc"/>
    <property type="match status" value="1"/>
</dbReference>
<evidence type="ECO:0000259" key="21">
    <source>
        <dbReference type="PROSITE" id="PS50821"/>
    </source>
</evidence>
<dbReference type="PROSITE" id="PS51192">
    <property type="entry name" value="HELICASE_ATP_BIND_1"/>
    <property type="match status" value="1"/>
</dbReference>
<dbReference type="EMBL" id="GGEC01021940">
    <property type="protein sequence ID" value="MBX02424.1"/>
    <property type="molecule type" value="Transcribed_RNA"/>
</dbReference>
<dbReference type="CDD" id="cd00593">
    <property type="entry name" value="RIBOc"/>
    <property type="match status" value="2"/>
</dbReference>
<feature type="domain" description="RNase III" evidence="20">
    <location>
        <begin position="1214"/>
        <end position="1349"/>
    </location>
</feature>
<evidence type="ECO:0000259" key="20">
    <source>
        <dbReference type="PROSITE" id="PS50142"/>
    </source>
</evidence>
<dbReference type="GO" id="GO:0005634">
    <property type="term" value="C:nucleus"/>
    <property type="evidence" value="ECO:0007669"/>
    <property type="project" value="UniProtKB-SubCell"/>
</dbReference>
<evidence type="ECO:0000256" key="13">
    <source>
        <dbReference type="ARBA" id="ARBA00022884"/>
    </source>
</evidence>
<evidence type="ECO:0000259" key="24">
    <source>
        <dbReference type="PROSITE" id="PS51327"/>
    </source>
</evidence>
<dbReference type="Pfam" id="PF00636">
    <property type="entry name" value="Ribonuclease_3"/>
    <property type="match status" value="2"/>
</dbReference>
<evidence type="ECO:0000313" key="25">
    <source>
        <dbReference type="EMBL" id="MBX02424.1"/>
    </source>
</evidence>
<dbReference type="InterPro" id="IPR005034">
    <property type="entry name" value="Dicer_dimerisation"/>
</dbReference>
<dbReference type="InterPro" id="IPR038248">
    <property type="entry name" value="Dicer_dimer_sf"/>
</dbReference>
<evidence type="ECO:0000256" key="10">
    <source>
        <dbReference type="ARBA" id="ARBA00022806"/>
    </source>
</evidence>
<dbReference type="GO" id="GO:0010267">
    <property type="term" value="P:ta-siRNA processing"/>
    <property type="evidence" value="ECO:0007669"/>
    <property type="project" value="UniProtKB-ARBA"/>
</dbReference>
<evidence type="ECO:0000256" key="1">
    <source>
        <dbReference type="ARBA" id="ARBA00001936"/>
    </source>
</evidence>
<keyword evidence="9" id="KW-0378">Hydrolase</keyword>
<dbReference type="FunFam" id="1.10.1520.10:FF:000004">
    <property type="entry name" value="Endoribonuclease dicer-like 1"/>
    <property type="match status" value="1"/>
</dbReference>
<feature type="region of interest" description="Disordered" evidence="18">
    <location>
        <begin position="1523"/>
        <end position="1546"/>
    </location>
</feature>
<dbReference type="Gene3D" id="3.30.160.380">
    <property type="entry name" value="Dicer dimerisation domain"/>
    <property type="match status" value="1"/>
</dbReference>
<dbReference type="Gene3D" id="3.30.160.20">
    <property type="match status" value="2"/>
</dbReference>
<keyword evidence="8" id="KW-0255">Endonuclease</keyword>
<dbReference type="FunFam" id="3.40.50.300:FF:000705">
    <property type="entry name" value="Endoribonuclease dicer-like protein"/>
    <property type="match status" value="1"/>
</dbReference>
<dbReference type="FunFam" id="3.40.50.300:FF:000420">
    <property type="entry name" value="Endoribonuclease dicer-like 1"/>
    <property type="match status" value="1"/>
</dbReference>
<dbReference type="InterPro" id="IPR036389">
    <property type="entry name" value="RNase_III_sf"/>
</dbReference>
<dbReference type="SUPFAM" id="SSF69065">
    <property type="entry name" value="RNase III domain-like"/>
    <property type="match status" value="2"/>
</dbReference>
<dbReference type="Pfam" id="PF00270">
    <property type="entry name" value="DEAD"/>
    <property type="match status" value="1"/>
</dbReference>
<evidence type="ECO:0000256" key="14">
    <source>
        <dbReference type="ARBA" id="ARBA00023158"/>
    </source>
</evidence>
<dbReference type="FunFam" id="1.10.1520.10:FF:000031">
    <property type="entry name" value="Dicer-like protein 4"/>
    <property type="match status" value="1"/>
</dbReference>
<dbReference type="SMART" id="SM00535">
    <property type="entry name" value="RIBOc"/>
    <property type="match status" value="2"/>
</dbReference>
<dbReference type="PANTHER" id="PTHR14950:SF15">
    <property type="entry name" value="DICER-LIKE PROTEIN 4"/>
    <property type="match status" value="1"/>
</dbReference>
<keyword evidence="12" id="KW-0460">Magnesium</keyword>
<feature type="domain" description="DRBM" evidence="19">
    <location>
        <begin position="1552"/>
        <end position="1628"/>
    </location>
</feature>
<dbReference type="Pfam" id="PF00271">
    <property type="entry name" value="Helicase_C"/>
    <property type="match status" value="1"/>
</dbReference>
<dbReference type="SMART" id="SM00949">
    <property type="entry name" value="PAZ"/>
    <property type="match status" value="1"/>
</dbReference>
<evidence type="ECO:0000256" key="18">
    <source>
        <dbReference type="SAM" id="MobiDB-lite"/>
    </source>
</evidence>
<dbReference type="Pfam" id="PF14709">
    <property type="entry name" value="DND1_DSRM"/>
    <property type="match status" value="1"/>
</dbReference>
<dbReference type="InterPro" id="IPR014720">
    <property type="entry name" value="dsRBD_dom"/>
</dbReference>
<dbReference type="GO" id="GO:0046872">
    <property type="term" value="F:metal ion binding"/>
    <property type="evidence" value="ECO:0007669"/>
    <property type="project" value="UniProtKB-KW"/>
</dbReference>
<dbReference type="GO" id="GO:0005524">
    <property type="term" value="F:ATP binding"/>
    <property type="evidence" value="ECO:0007669"/>
    <property type="project" value="UniProtKB-KW"/>
</dbReference>
<dbReference type="PROSITE" id="PS50137">
    <property type="entry name" value="DS_RBD"/>
    <property type="match status" value="2"/>
</dbReference>
<dbReference type="GO" id="GO:0003723">
    <property type="term" value="F:RNA binding"/>
    <property type="evidence" value="ECO:0007669"/>
    <property type="project" value="UniProtKB-UniRule"/>
</dbReference>
<dbReference type="PROSITE" id="PS51327">
    <property type="entry name" value="DICER_DSRBF"/>
    <property type="match status" value="1"/>
</dbReference>
<dbReference type="PROSITE" id="PS51194">
    <property type="entry name" value="HELICASE_CTER"/>
    <property type="match status" value="1"/>
</dbReference>
<evidence type="ECO:0000256" key="11">
    <source>
        <dbReference type="ARBA" id="ARBA00022840"/>
    </source>
</evidence>
<reference evidence="25" key="1">
    <citation type="submission" date="2018-02" db="EMBL/GenBank/DDBJ databases">
        <title>Rhizophora mucronata_Transcriptome.</title>
        <authorList>
            <person name="Meera S.P."/>
            <person name="Sreeshan A."/>
            <person name="Augustine A."/>
        </authorList>
    </citation>
    <scope>NUCLEOTIDE SEQUENCE</scope>
    <source>
        <tissue evidence="25">Leaf</tissue>
    </source>
</reference>
<dbReference type="GO" id="GO:0005737">
    <property type="term" value="C:cytoplasm"/>
    <property type="evidence" value="ECO:0007669"/>
    <property type="project" value="TreeGrafter"/>
</dbReference>
<dbReference type="InterPro" id="IPR014001">
    <property type="entry name" value="Helicase_ATP-bd"/>
</dbReference>
<comment type="subcellular location">
    <subcellularLocation>
        <location evidence="3">Nucleus</location>
    </subcellularLocation>
</comment>
<evidence type="ECO:0000256" key="4">
    <source>
        <dbReference type="ARBA" id="ARBA00022722"/>
    </source>
</evidence>
<keyword evidence="7" id="KW-0547">Nucleotide-binding</keyword>
<feature type="domain" description="Dicer dsRNA-binding fold" evidence="24">
    <location>
        <begin position="574"/>
        <end position="664"/>
    </location>
</feature>
<dbReference type="Gene3D" id="3.40.50.300">
    <property type="entry name" value="P-loop containing nucleotide triphosphate hydrolases"/>
    <property type="match status" value="2"/>
</dbReference>
<keyword evidence="10" id="KW-0347">Helicase</keyword>
<dbReference type="PROSITE" id="PS00517">
    <property type="entry name" value="RNASE_3_1"/>
    <property type="match status" value="1"/>
</dbReference>
<dbReference type="InterPro" id="IPR000999">
    <property type="entry name" value="RNase_III_dom"/>
</dbReference>
<evidence type="ECO:0000259" key="19">
    <source>
        <dbReference type="PROSITE" id="PS50137"/>
    </source>
</evidence>
<comment type="cofactor">
    <cofactor evidence="2">
        <name>Mg(2+)</name>
        <dbReference type="ChEBI" id="CHEBI:18420"/>
    </cofactor>
</comment>
<evidence type="ECO:0000259" key="23">
    <source>
        <dbReference type="PROSITE" id="PS51194"/>
    </source>
</evidence>
<dbReference type="GO" id="GO:0004525">
    <property type="term" value="F:ribonuclease III activity"/>
    <property type="evidence" value="ECO:0007669"/>
    <property type="project" value="InterPro"/>
</dbReference>
<protein>
    <submittedName>
        <fullName evidence="25">Dicer-like protein 4</fullName>
    </submittedName>
</protein>
<dbReference type="SMART" id="SM00487">
    <property type="entry name" value="DEXDc"/>
    <property type="match status" value="1"/>
</dbReference>
<name>A0A2P2K9K7_RHIMU</name>
<proteinExistence type="inferred from homology"/>
<evidence type="ECO:0000256" key="6">
    <source>
        <dbReference type="ARBA" id="ARBA00022737"/>
    </source>
</evidence>
<evidence type="ECO:0000256" key="16">
    <source>
        <dbReference type="ARBA" id="ARBA00035116"/>
    </source>
</evidence>
<evidence type="ECO:0000256" key="12">
    <source>
        <dbReference type="ARBA" id="ARBA00022842"/>
    </source>
</evidence>
<comment type="similarity">
    <text evidence="16 17">Belongs to the helicase family. Dicer subfamily.</text>
</comment>
<evidence type="ECO:0000256" key="15">
    <source>
        <dbReference type="ARBA" id="ARBA00023242"/>
    </source>
</evidence>
<organism evidence="25">
    <name type="scientific">Rhizophora mucronata</name>
    <name type="common">Asiatic mangrove</name>
    <dbReference type="NCBI Taxonomy" id="61149"/>
    <lineage>
        <taxon>Eukaryota</taxon>
        <taxon>Viridiplantae</taxon>
        <taxon>Streptophyta</taxon>
        <taxon>Embryophyta</taxon>
        <taxon>Tracheophyta</taxon>
        <taxon>Spermatophyta</taxon>
        <taxon>Magnoliopsida</taxon>
        <taxon>eudicotyledons</taxon>
        <taxon>Gunneridae</taxon>
        <taxon>Pentapetalae</taxon>
        <taxon>rosids</taxon>
        <taxon>fabids</taxon>
        <taxon>Malpighiales</taxon>
        <taxon>Rhizophoraceae</taxon>
        <taxon>Rhizophora</taxon>
    </lineage>
</organism>